<feature type="domain" description="Ig-like" evidence="3">
    <location>
        <begin position="139"/>
        <end position="232"/>
    </location>
</feature>
<evidence type="ECO:0000313" key="5">
    <source>
        <dbReference type="Proteomes" id="UP000276133"/>
    </source>
</evidence>
<comment type="similarity">
    <text evidence="1">Belongs to the protein kinase superfamily. CAMK Ser/Thr protein kinase family.</text>
</comment>
<gene>
    <name evidence="4" type="ORF">BpHYR1_020076</name>
</gene>
<feature type="domain" description="Ig-like" evidence="3">
    <location>
        <begin position="403"/>
        <end position="490"/>
    </location>
</feature>
<dbReference type="SMART" id="SM00408">
    <property type="entry name" value="IGc2"/>
    <property type="match status" value="3"/>
</dbReference>
<feature type="domain" description="Ig-like" evidence="3">
    <location>
        <begin position="271"/>
        <end position="362"/>
    </location>
</feature>
<comment type="caution">
    <text evidence="4">The sequence shown here is derived from an EMBL/GenBank/DDBJ whole genome shotgun (WGS) entry which is preliminary data.</text>
</comment>
<evidence type="ECO:0000256" key="2">
    <source>
        <dbReference type="ARBA" id="ARBA00023319"/>
    </source>
</evidence>
<dbReference type="InterPro" id="IPR013098">
    <property type="entry name" value="Ig_I-set"/>
</dbReference>
<keyword evidence="5" id="KW-1185">Reference proteome</keyword>
<dbReference type="Proteomes" id="UP000276133">
    <property type="component" value="Unassembled WGS sequence"/>
</dbReference>
<dbReference type="InterPro" id="IPR003599">
    <property type="entry name" value="Ig_sub"/>
</dbReference>
<dbReference type="InterPro" id="IPR003598">
    <property type="entry name" value="Ig_sub2"/>
</dbReference>
<protein>
    <submittedName>
        <fullName evidence="4">Muscle M-line assembly unc-89</fullName>
    </submittedName>
</protein>
<sequence>MYFVFIINRLYSKGLNLVLLNSHLTIAKKLLCNSKKSWNLTWFKDCEPLQVSSRHDLDYTNDIAVLRILNCQKNDLGDYLVVAENPHGQCQTKCKVSIDLLPNIDETPMINPDIFKNLEQPLLPQSDIDEDKNLNYIPPHVIVPLTNVRITEGEPIRLTCKVDGYPKPKITWSKNTEPIPASTRFTSNYDFNTCMATLVISDARPTDVGTYFMLAENIAGSDHSTCETFVLSTGKIDDRPLIDPQAFVNLEHPPDTLHRNEIEITPEGRPPKFVIHLPAELKVLNGERVNLNFKCDGYPFPKITLTYNEQPVMASTRFNVIYEPNTGDIEINIEFVKGIDAGFYRCIAENEYGSDETFMTIVIVDVPGVDDRPQTVNPDAFKKLDDMEHLPVEIAHDVVNPEPPIVIIPLTDLTIVEEQPSSLTCKIYGNPKPKLTWFKNDEPIMASQRCDMDYNLSTCIATLNIKVTKPVDIGVYKVEAENVAGKCETSCQLFIQAVPNIDETAYVNPESFRPLEAFDKPPTSYDSDDGEKQPVLIVRPLEDIECFEGESVTFVCEVKGYPKPQSLILFTKILTNSVFHSIVDAVIFNLLHNYQFCEKEAYYCVTKINQIKYVELIMHKH</sequence>
<dbReference type="OrthoDB" id="6612025at2759"/>
<name>A0A3M7REN7_BRAPC</name>
<dbReference type="SUPFAM" id="SSF48726">
    <property type="entry name" value="Immunoglobulin"/>
    <property type="match status" value="5"/>
</dbReference>
<reference evidence="4 5" key="1">
    <citation type="journal article" date="2018" name="Sci. Rep.">
        <title>Genomic signatures of local adaptation to the degree of environmental predictability in rotifers.</title>
        <authorList>
            <person name="Franch-Gras L."/>
            <person name="Hahn C."/>
            <person name="Garcia-Roger E.M."/>
            <person name="Carmona M.J."/>
            <person name="Serra M."/>
            <person name="Gomez A."/>
        </authorList>
    </citation>
    <scope>NUCLEOTIDE SEQUENCE [LARGE SCALE GENOMIC DNA]</scope>
    <source>
        <strain evidence="4">HYR1</strain>
    </source>
</reference>
<dbReference type="EMBL" id="REGN01003552">
    <property type="protein sequence ID" value="RNA22006.1"/>
    <property type="molecule type" value="Genomic_DNA"/>
</dbReference>
<dbReference type="CDD" id="cd00096">
    <property type="entry name" value="Ig"/>
    <property type="match status" value="1"/>
</dbReference>
<evidence type="ECO:0000313" key="4">
    <source>
        <dbReference type="EMBL" id="RNA22006.1"/>
    </source>
</evidence>
<dbReference type="InterPro" id="IPR007110">
    <property type="entry name" value="Ig-like_dom"/>
</dbReference>
<dbReference type="InterPro" id="IPR013783">
    <property type="entry name" value="Ig-like_fold"/>
</dbReference>
<evidence type="ECO:0000259" key="3">
    <source>
        <dbReference type="PROSITE" id="PS50835"/>
    </source>
</evidence>
<dbReference type="STRING" id="10195.A0A3M7REN7"/>
<dbReference type="FunFam" id="2.60.40.10:FF:000107">
    <property type="entry name" value="Myosin, light chain kinase a"/>
    <property type="match status" value="1"/>
</dbReference>
<proteinExistence type="inferred from homology"/>
<dbReference type="SMART" id="SM00409">
    <property type="entry name" value="IG"/>
    <property type="match status" value="4"/>
</dbReference>
<organism evidence="4 5">
    <name type="scientific">Brachionus plicatilis</name>
    <name type="common">Marine rotifer</name>
    <name type="synonym">Brachionus muelleri</name>
    <dbReference type="NCBI Taxonomy" id="10195"/>
    <lineage>
        <taxon>Eukaryota</taxon>
        <taxon>Metazoa</taxon>
        <taxon>Spiralia</taxon>
        <taxon>Gnathifera</taxon>
        <taxon>Rotifera</taxon>
        <taxon>Eurotatoria</taxon>
        <taxon>Monogononta</taxon>
        <taxon>Pseudotrocha</taxon>
        <taxon>Ploima</taxon>
        <taxon>Brachionidae</taxon>
        <taxon>Brachionus</taxon>
    </lineage>
</organism>
<evidence type="ECO:0000256" key="1">
    <source>
        <dbReference type="ARBA" id="ARBA00006692"/>
    </source>
</evidence>
<dbReference type="PANTHER" id="PTHR47633:SF4">
    <property type="entry name" value="MYOPALLADIN ISOFORM X1"/>
    <property type="match status" value="1"/>
</dbReference>
<dbReference type="Pfam" id="PF07679">
    <property type="entry name" value="I-set"/>
    <property type="match status" value="4"/>
</dbReference>
<dbReference type="PROSITE" id="PS50835">
    <property type="entry name" value="IG_LIKE"/>
    <property type="match status" value="3"/>
</dbReference>
<keyword evidence="2" id="KW-0393">Immunoglobulin domain</keyword>
<dbReference type="InterPro" id="IPR036179">
    <property type="entry name" value="Ig-like_dom_sf"/>
</dbReference>
<accession>A0A3M7REN7</accession>
<dbReference type="FunFam" id="2.60.40.10:FF:000080">
    <property type="entry name" value="Myosin light chain kinase, smooth muscle"/>
    <property type="match status" value="1"/>
</dbReference>
<dbReference type="PANTHER" id="PTHR47633">
    <property type="entry name" value="IMMUNOGLOBULIN"/>
    <property type="match status" value="1"/>
</dbReference>
<dbReference type="AlphaFoldDB" id="A0A3M7REN7"/>
<dbReference type="Gene3D" id="2.60.40.10">
    <property type="entry name" value="Immunoglobulins"/>
    <property type="match status" value="4"/>
</dbReference>